<sequence>MAAGEPRDGGGYYFRFLPHRTFSSLSAREITSRLRQWSMLGRIQAQAFSFDQTFQPYQKDDFVMAFFKDPNVIPNLQLLSDSSGQWTTLVFGNILEPRKYKLPLLSLK</sequence>
<dbReference type="UCSC" id="uc009odi.1">
    <property type="organism name" value="mouse"/>
</dbReference>
<evidence type="ECO:0000256" key="4">
    <source>
        <dbReference type="ARBA" id="ARBA00022174"/>
    </source>
</evidence>
<proteinExistence type="evidence at transcript level"/>
<dbReference type="EMBL" id="BC133669">
    <property type="protein sequence ID" value="AAI33670.1"/>
    <property type="molecule type" value="mRNA"/>
</dbReference>
<protein>
    <recommendedName>
        <fullName evidence="4">Cilia- and flagella-associated protein 300</fullName>
    </recommendedName>
</protein>
<gene>
    <name evidence="9" type="primary">Cfap300</name>
    <name evidence="8" type="synonym">9230110C19Rik</name>
</gene>
<dbReference type="AlphaFoldDB" id="Q14BZ1"/>
<evidence type="ECO:0000256" key="5">
    <source>
        <dbReference type="ARBA" id="ARBA00022490"/>
    </source>
</evidence>
<dbReference type="EMBL" id="BC115525">
    <property type="protein sequence ID" value="AAI15526.1"/>
    <property type="molecule type" value="mRNA"/>
</dbReference>
<dbReference type="PANTHER" id="PTHR31078:SF1">
    <property type="entry name" value="CILIA- AND FLAGELLA-ASSOCIATED PROTEIN 300"/>
    <property type="match status" value="1"/>
</dbReference>
<keyword evidence="5" id="KW-0963">Cytoplasm</keyword>
<keyword evidence="6" id="KW-0206">Cytoskeleton</keyword>
<dbReference type="MGI" id="MGI:3045346">
    <property type="gene designation" value="Cfap300"/>
</dbReference>
<dbReference type="Pfam" id="PF14926">
    <property type="entry name" value="CFAP300"/>
    <property type="match status" value="1"/>
</dbReference>
<evidence type="ECO:0000313" key="9">
    <source>
        <dbReference type="MGI" id="MGI:3045346"/>
    </source>
</evidence>
<organism evidence="8">
    <name type="scientific">Mus musculus</name>
    <name type="common">Mouse</name>
    <dbReference type="NCBI Taxonomy" id="10090"/>
    <lineage>
        <taxon>Eukaryota</taxon>
        <taxon>Metazoa</taxon>
        <taxon>Chordata</taxon>
        <taxon>Craniata</taxon>
        <taxon>Vertebrata</taxon>
        <taxon>Euteleostomi</taxon>
        <taxon>Mammalia</taxon>
        <taxon>Eutheria</taxon>
        <taxon>Euarchontoglires</taxon>
        <taxon>Glires</taxon>
        <taxon>Rodentia</taxon>
        <taxon>Myomorpha</taxon>
        <taxon>Muroidea</taxon>
        <taxon>Muridae</taxon>
        <taxon>Murinae</taxon>
        <taxon>Mus</taxon>
        <taxon>Mus</taxon>
    </lineage>
</organism>
<dbReference type="InterPro" id="IPR029416">
    <property type="entry name" value="CFAP300"/>
</dbReference>
<dbReference type="GO" id="GO:0005930">
    <property type="term" value="C:axoneme"/>
    <property type="evidence" value="ECO:0007669"/>
    <property type="project" value="UniProtKB-SubCell"/>
</dbReference>
<dbReference type="AGR" id="MGI:3045346"/>
<evidence type="ECO:0000256" key="1">
    <source>
        <dbReference type="ARBA" id="ARBA00002404"/>
    </source>
</evidence>
<evidence type="ECO:0000256" key="2">
    <source>
        <dbReference type="ARBA" id="ARBA00004430"/>
    </source>
</evidence>
<evidence type="ECO:0000256" key="7">
    <source>
        <dbReference type="ARBA" id="ARBA00023273"/>
    </source>
</evidence>
<dbReference type="PANTHER" id="PTHR31078">
    <property type="entry name" value="CILIA- AND FLAGELLA-ASSOCIATED PROTEIN 300"/>
    <property type="match status" value="1"/>
</dbReference>
<accession>Q14BZ1</accession>
<name>Q14BZ1_MOUSE</name>
<reference evidence="8" key="1">
    <citation type="journal article" date="2004" name="Genome Res.">
        <title>The status, quality, and expansion of the NIH full-length cDNA project: the Mammalian Gene Collection (MGC).</title>
        <authorList>
            <consortium name="The MGC Project Team"/>
            <person name="Gerhard D.S."/>
            <person name="Wagner L."/>
            <person name="Feingold E.A."/>
            <person name="Shenmen C.M."/>
            <person name="Grouse L.H."/>
            <person name="Schuler G."/>
            <person name="Klein S.L."/>
            <person name="Old S."/>
            <person name="Rasooly R."/>
            <person name="Good P."/>
            <person name="Guyer M."/>
            <person name="Peck A.M."/>
            <person name="Derge J.G."/>
            <person name="Lipman D."/>
            <person name="Collins F.S."/>
            <person name="Jang W."/>
            <person name="Sherry S."/>
            <person name="Feolo M."/>
            <person name="Misquitta L."/>
            <person name="Lee E."/>
            <person name="Rotmistrovsky K."/>
            <person name="Greenhut S.F."/>
            <person name="Schaefer C.F."/>
            <person name="Buetow K."/>
            <person name="Bonner T.I."/>
            <person name="Haussler D."/>
            <person name="Kent J."/>
            <person name="Kiekhaus M."/>
            <person name="Furey T."/>
            <person name="Brent M."/>
            <person name="Prange C."/>
            <person name="Schreiber K."/>
            <person name="Shapiro N."/>
            <person name="Bhat N.K."/>
            <person name="Hopkins R.F."/>
            <person name="Hsie F."/>
            <person name="Driscoll T."/>
            <person name="Soares M.B."/>
            <person name="Casavant T.L."/>
            <person name="Scheetz T.E."/>
            <person name="Brown-stein M.J."/>
            <person name="Usdin T.B."/>
            <person name="Toshiyuki S."/>
            <person name="Carninci P."/>
            <person name="Piao Y."/>
            <person name="Dudekula D.B."/>
            <person name="Ko M.S."/>
            <person name="Kawakami K."/>
            <person name="Suzuki Y."/>
            <person name="Sugano S."/>
            <person name="Gruber C.E."/>
            <person name="Smith M.R."/>
            <person name="Simmons B."/>
            <person name="Moore T."/>
            <person name="Waterman R."/>
            <person name="Johnson S.L."/>
            <person name="Ruan Y."/>
            <person name="Wei C.L."/>
            <person name="Mathavan S."/>
            <person name="Gunaratne P.H."/>
            <person name="Wu J."/>
            <person name="Garcia A.M."/>
            <person name="Hulyk S.W."/>
            <person name="Fuh E."/>
            <person name="Yuan Y."/>
            <person name="Sneed A."/>
            <person name="Kowis C."/>
            <person name="Hodgson A."/>
            <person name="Muzny D.M."/>
            <person name="McPherson J."/>
            <person name="Gibbs R.A."/>
            <person name="Fahey J."/>
            <person name="Helton E."/>
            <person name="Ketteman M."/>
            <person name="Madan A."/>
            <person name="Rodrigues S."/>
            <person name="Sanchez A."/>
            <person name="Whiting M."/>
            <person name="Madari A."/>
            <person name="Young A.C."/>
            <person name="Wetherby K.D."/>
            <person name="Granite S.J."/>
            <person name="Kwong P.N."/>
            <person name="Brinkley C.P."/>
            <person name="Pearson R.L."/>
            <person name="Bouffard G.G."/>
            <person name="Blakesly R.W."/>
            <person name="Green E.D."/>
            <person name="Dickson M.C."/>
            <person name="Rodriguez A.C."/>
            <person name="Grimwood J."/>
            <person name="Schmutz J."/>
            <person name="Myers R.M."/>
            <person name="Butterfield Y.S."/>
            <person name="Griffith M."/>
            <person name="Griffith O.L."/>
            <person name="Krzywinski M.I."/>
            <person name="Liao N."/>
            <person name="Morin R."/>
            <person name="Morrin R."/>
            <person name="Palmquist D."/>
            <person name="Petrescu A.S."/>
            <person name="Skalska U."/>
            <person name="Smailus D.E."/>
            <person name="Stott J.M."/>
            <person name="Schnerch A."/>
            <person name="Schein J.E."/>
            <person name="Jones S.J."/>
            <person name="Holt R.A."/>
            <person name="Baross A."/>
            <person name="Marra M.A."/>
            <person name="Clifton S."/>
            <person name="Makowski K.A."/>
            <person name="Bosak S."/>
            <person name="Malek J."/>
        </authorList>
    </citation>
    <scope>NUCLEOTIDE SEQUENCE [LARGE SCALE MRNA]</scope>
    <source>
        <tissue evidence="8">PCR rescued clones</tissue>
    </source>
</reference>
<comment type="similarity">
    <text evidence="3">Belongs to the CFAP300 family.</text>
</comment>
<evidence type="ECO:0000313" key="8">
    <source>
        <dbReference type="EMBL" id="AAI15526.1"/>
    </source>
</evidence>
<evidence type="ECO:0000256" key="6">
    <source>
        <dbReference type="ARBA" id="ARBA00023212"/>
    </source>
</evidence>
<keyword evidence="7" id="KW-0966">Cell projection</keyword>
<evidence type="ECO:0000256" key="3">
    <source>
        <dbReference type="ARBA" id="ARBA00009205"/>
    </source>
</evidence>
<comment type="subcellular location">
    <subcellularLocation>
        <location evidence="2">Cytoplasm</location>
        <location evidence="2">Cytoskeleton</location>
        <location evidence="2">Cilium axoneme</location>
    </subcellularLocation>
</comment>
<comment type="function">
    <text evidence="1">Cilium- and flagellum-specific protein that plays a role in axonemal structure organization and motility. May play a role in outer and inner dynein arm assembly.</text>
</comment>